<dbReference type="SUPFAM" id="SSF56219">
    <property type="entry name" value="DNase I-like"/>
    <property type="match status" value="1"/>
</dbReference>
<evidence type="ECO:0000313" key="4">
    <source>
        <dbReference type="Proteomes" id="UP001562425"/>
    </source>
</evidence>
<accession>A0ABD1D4M3</accession>
<dbReference type="InterPro" id="IPR005135">
    <property type="entry name" value="Endo/exonuclease/phosphatase"/>
</dbReference>
<proteinExistence type="predicted"/>
<dbReference type="Gene3D" id="3.60.10.10">
    <property type="entry name" value="Endonuclease/exonuclease/phosphatase"/>
    <property type="match status" value="1"/>
</dbReference>
<dbReference type="Proteomes" id="UP001562425">
    <property type="component" value="Unassembled WGS sequence"/>
</dbReference>
<name>A0ABD1D4M3_CULPP</name>
<evidence type="ECO:0000313" key="3">
    <source>
        <dbReference type="EMBL" id="KAL1394543.1"/>
    </source>
</evidence>
<evidence type="ECO:0000256" key="1">
    <source>
        <dbReference type="SAM" id="MobiDB-lite"/>
    </source>
</evidence>
<reference evidence="3 4" key="1">
    <citation type="submission" date="2024-05" db="EMBL/GenBank/DDBJ databases">
        <title>Culex pipiens pipiens assembly and annotation.</title>
        <authorList>
            <person name="Alout H."/>
            <person name="Durand T."/>
        </authorList>
    </citation>
    <scope>NUCLEOTIDE SEQUENCE [LARGE SCALE GENOMIC DNA]</scope>
    <source>
        <strain evidence="3">HA-2024</strain>
        <tissue evidence="3">Whole body</tissue>
    </source>
</reference>
<dbReference type="AlphaFoldDB" id="A0ABD1D4M3"/>
<evidence type="ECO:0000259" key="2">
    <source>
        <dbReference type="Pfam" id="PF03372"/>
    </source>
</evidence>
<feature type="domain" description="Endonuclease/exonuclease/phosphatase" evidence="2">
    <location>
        <begin position="274"/>
        <end position="380"/>
    </location>
</feature>
<keyword evidence="4" id="KW-1185">Reference proteome</keyword>
<dbReference type="InterPro" id="IPR036691">
    <property type="entry name" value="Endo/exonu/phosph_ase_sf"/>
</dbReference>
<gene>
    <name evidence="3" type="ORF">pipiens_011884</name>
</gene>
<sequence length="517" mass="58798">MEKRVRVNTLKVTFKRGSKEPTDAEMFQFCREQHFKPEEIYSVHKDKELGAIMIKLKNENLMRAAIQALQPSLLPGFLNRPLSETDSCQMTPLGKPVGGKQSPPDKPEVPVEPMEAAMEQSEGLTSPPSALQVQLVESPVFRPNLEPEGTPDQGKQPDQEGKWQLQGRKGRSKKRPESFSPGADTSKKLLRSQSLRSRSRSQRRHPKGVPETSEPQGALSTPDGQSDDQIFKKPLPPPSPSPEQQNGRILSIVCDDINLVNVYAHSGTNKKRERDDLFRDEITPHVIKGNCSHTVIGGDFNCVLNKRDSRSTSANLCQGLKDLTTSMHLKDVANVRNGSNVEFTFHRAGSASRLDRFYVSAQFLDKVVEIRTVPVAFSDHSAVVMKFLVDQSALCQRGRGYWKLNSSLLNKDDISCRYVVDFYQLKDREIYTRNRSTWWNTVVKPKTQFFFKNESRIFNCRINSAKSELYAKMYDLAAERRNGADNRNQLQEVKSELMRMELDRLKFYGSRFPKLRC</sequence>
<dbReference type="Pfam" id="PF03372">
    <property type="entry name" value="Exo_endo_phos"/>
    <property type="match status" value="1"/>
</dbReference>
<organism evidence="3 4">
    <name type="scientific">Culex pipiens pipiens</name>
    <name type="common">Northern house mosquito</name>
    <dbReference type="NCBI Taxonomy" id="38569"/>
    <lineage>
        <taxon>Eukaryota</taxon>
        <taxon>Metazoa</taxon>
        <taxon>Ecdysozoa</taxon>
        <taxon>Arthropoda</taxon>
        <taxon>Hexapoda</taxon>
        <taxon>Insecta</taxon>
        <taxon>Pterygota</taxon>
        <taxon>Neoptera</taxon>
        <taxon>Endopterygota</taxon>
        <taxon>Diptera</taxon>
        <taxon>Nematocera</taxon>
        <taxon>Culicoidea</taxon>
        <taxon>Culicidae</taxon>
        <taxon>Culicinae</taxon>
        <taxon>Culicini</taxon>
        <taxon>Culex</taxon>
        <taxon>Culex</taxon>
    </lineage>
</organism>
<feature type="region of interest" description="Disordered" evidence="1">
    <location>
        <begin position="85"/>
        <end position="129"/>
    </location>
</feature>
<protein>
    <recommendedName>
        <fullName evidence="2">Endonuclease/exonuclease/phosphatase domain-containing protein</fullName>
    </recommendedName>
</protein>
<comment type="caution">
    <text evidence="3">The sequence shown here is derived from an EMBL/GenBank/DDBJ whole genome shotgun (WGS) entry which is preliminary data.</text>
</comment>
<feature type="compositionally biased region" description="Basic residues" evidence="1">
    <location>
        <begin position="197"/>
        <end position="207"/>
    </location>
</feature>
<dbReference type="EMBL" id="JBEHCU010007563">
    <property type="protein sequence ID" value="KAL1394543.1"/>
    <property type="molecule type" value="Genomic_DNA"/>
</dbReference>
<feature type="compositionally biased region" description="Polar residues" evidence="1">
    <location>
        <begin position="213"/>
        <end position="228"/>
    </location>
</feature>
<feature type="region of interest" description="Disordered" evidence="1">
    <location>
        <begin position="142"/>
        <end position="246"/>
    </location>
</feature>